<dbReference type="OMA" id="EADRRIW"/>
<dbReference type="AlphaFoldDB" id="A0A8C5IDW7"/>
<dbReference type="Gene3D" id="3.40.50.12780">
    <property type="entry name" value="N-terminal domain of ligase-like"/>
    <property type="match status" value="1"/>
</dbReference>
<reference evidence="5" key="2">
    <citation type="submission" date="2025-09" db="UniProtKB">
        <authorList>
            <consortium name="Ensembl"/>
        </authorList>
    </citation>
    <scope>IDENTIFICATION</scope>
</reference>
<keyword evidence="6" id="KW-1185">Reference proteome</keyword>
<protein>
    <submittedName>
        <fullName evidence="5">Uncharacterized protein</fullName>
    </submittedName>
</protein>
<dbReference type="Proteomes" id="UP000694408">
    <property type="component" value="Unplaced"/>
</dbReference>
<name>A0A8C5IDW7_JUNHY</name>
<comment type="similarity">
    <text evidence="1">Belongs to the ATP-dependent AMP-binding enzyme family.</text>
</comment>
<dbReference type="CDD" id="cd04433">
    <property type="entry name" value="AFD_class_I"/>
    <property type="match status" value="1"/>
</dbReference>
<dbReference type="InterPro" id="IPR045851">
    <property type="entry name" value="AMP-bd_C_sf"/>
</dbReference>
<dbReference type="Gene3D" id="3.30.300.30">
    <property type="match status" value="1"/>
</dbReference>
<dbReference type="GO" id="GO:0016405">
    <property type="term" value="F:CoA-ligase activity"/>
    <property type="evidence" value="ECO:0007669"/>
    <property type="project" value="TreeGrafter"/>
</dbReference>
<dbReference type="SUPFAM" id="SSF56801">
    <property type="entry name" value="Acetyl-CoA synthetase-like"/>
    <property type="match status" value="1"/>
</dbReference>
<dbReference type="InterPro" id="IPR042099">
    <property type="entry name" value="ANL_N_sf"/>
</dbReference>
<dbReference type="PANTHER" id="PTHR24096:SF149">
    <property type="entry name" value="AMP-BINDING DOMAIN-CONTAINING PROTEIN-RELATED"/>
    <property type="match status" value="1"/>
</dbReference>
<proteinExistence type="inferred from homology"/>
<organism evidence="5 6">
    <name type="scientific">Junco hyemalis</name>
    <name type="common">Dark-eyed junco</name>
    <dbReference type="NCBI Taxonomy" id="40217"/>
    <lineage>
        <taxon>Eukaryota</taxon>
        <taxon>Metazoa</taxon>
        <taxon>Chordata</taxon>
        <taxon>Craniata</taxon>
        <taxon>Vertebrata</taxon>
        <taxon>Euteleostomi</taxon>
        <taxon>Archelosauria</taxon>
        <taxon>Archosauria</taxon>
        <taxon>Dinosauria</taxon>
        <taxon>Saurischia</taxon>
        <taxon>Theropoda</taxon>
        <taxon>Coelurosauria</taxon>
        <taxon>Aves</taxon>
        <taxon>Neognathae</taxon>
        <taxon>Neoaves</taxon>
        <taxon>Telluraves</taxon>
        <taxon>Australaves</taxon>
        <taxon>Passeriformes</taxon>
        <taxon>Passerellidae</taxon>
        <taxon>Junco</taxon>
    </lineage>
</organism>
<feature type="domain" description="AMP-binding enzyme C-terminal" evidence="4">
    <location>
        <begin position="331"/>
        <end position="407"/>
    </location>
</feature>
<keyword evidence="2" id="KW-0436">Ligase</keyword>
<dbReference type="InterPro" id="IPR000873">
    <property type="entry name" value="AMP-dep_synth/lig_dom"/>
</dbReference>
<evidence type="ECO:0000256" key="1">
    <source>
        <dbReference type="ARBA" id="ARBA00006432"/>
    </source>
</evidence>
<evidence type="ECO:0000313" key="6">
    <source>
        <dbReference type="Proteomes" id="UP000694408"/>
    </source>
</evidence>
<sequence>SKSICHILQRNAVFRNILSGNYFFYPIAYASKLKGSKGHDLTSVPFTKEPIERNTDEYKPSFYLQSGGTTGKNKIVVLNDRAVNYQGENVAWILGDQYRYCKGSGMLGFLPMFHGFGLAMGVHAPLTNYATSDLMATYNEKEIGKLIKARKLRYLIVVPYLAKRMLKGKTLNDPSVSNLTHAFIGADKTNPTVFTEFDSIMEKNNSKCRLLEGYGLTETVTVVVVNRIFDRKPGSVGKPFPDVKLKVIDENGNTLSTNQNGQICISAPCLALGYLNDKEATDKTFVTDENGIRWVLTGDEGYIDEDGFLFIKGRIKDMFKIAGFNIFPADIEDMTNKIEGVENCAAVYIDNPNHPYVHLFIKSDSKNIDTSELVKRVREILSNELIKYAVPEKITVIDNLPLTNVGKIDKKKLIELD</sequence>
<dbReference type="Pfam" id="PF00501">
    <property type="entry name" value="AMP-binding"/>
    <property type="match status" value="1"/>
</dbReference>
<dbReference type="Ensembl" id="ENSJHYT00000002576.1">
    <property type="protein sequence ID" value="ENSJHYP00000002081.1"/>
    <property type="gene ID" value="ENSJHYG00000001768.1"/>
</dbReference>
<reference evidence="5" key="1">
    <citation type="submission" date="2025-08" db="UniProtKB">
        <authorList>
            <consortium name="Ensembl"/>
        </authorList>
    </citation>
    <scope>IDENTIFICATION</scope>
</reference>
<evidence type="ECO:0000259" key="3">
    <source>
        <dbReference type="Pfam" id="PF00501"/>
    </source>
</evidence>
<dbReference type="PANTHER" id="PTHR24096">
    <property type="entry name" value="LONG-CHAIN-FATTY-ACID--COA LIGASE"/>
    <property type="match status" value="1"/>
</dbReference>
<evidence type="ECO:0000259" key="4">
    <source>
        <dbReference type="Pfam" id="PF13193"/>
    </source>
</evidence>
<feature type="domain" description="AMP-dependent synthetase/ligase" evidence="3">
    <location>
        <begin position="50"/>
        <end position="275"/>
    </location>
</feature>
<evidence type="ECO:0000313" key="5">
    <source>
        <dbReference type="Ensembl" id="ENSJHYP00000002081.1"/>
    </source>
</evidence>
<accession>A0A8C5IDW7</accession>
<dbReference type="Pfam" id="PF13193">
    <property type="entry name" value="AMP-binding_C"/>
    <property type="match status" value="1"/>
</dbReference>
<evidence type="ECO:0000256" key="2">
    <source>
        <dbReference type="ARBA" id="ARBA00022598"/>
    </source>
</evidence>
<dbReference type="InterPro" id="IPR025110">
    <property type="entry name" value="AMP-bd_C"/>
</dbReference>